<reference evidence="1 2" key="1">
    <citation type="submission" date="2016-10" db="EMBL/GenBank/DDBJ databases">
        <title>Draft genome sequence of Coniochaeta ligniaria NRRL30616, a lignocellulolytic fungus for bioabatement of inhibitors in plant biomass hydrolysates.</title>
        <authorList>
            <consortium name="DOE Joint Genome Institute"/>
            <person name="Jimenez D.J."/>
            <person name="Hector R.E."/>
            <person name="Riley R."/>
            <person name="Sun H."/>
            <person name="Grigoriev I.V."/>
            <person name="Van Elsas J.D."/>
            <person name="Nichols N.N."/>
        </authorList>
    </citation>
    <scope>NUCLEOTIDE SEQUENCE [LARGE SCALE GENOMIC DNA]</scope>
    <source>
        <strain evidence="1 2">NRRL 30616</strain>
    </source>
</reference>
<dbReference type="EMBL" id="KV875162">
    <property type="protein sequence ID" value="OIW22124.1"/>
    <property type="molecule type" value="Genomic_DNA"/>
</dbReference>
<proteinExistence type="predicted"/>
<gene>
    <name evidence="1" type="ORF">CONLIGDRAFT_465596</name>
</gene>
<keyword evidence="2" id="KW-1185">Reference proteome</keyword>
<name>A0A1J7IZ17_9PEZI</name>
<dbReference type="InParanoid" id="A0A1J7IZ17"/>
<sequence>MRRLSEPSSKWMLGGNLAGCELATMHLISPHLRTKSHGTYLQSICIQTKTRDMGLRQCTYFRPPLLTKNHCTYRQCNCPQSKSMARRPSERSYIWRAGMVLAGSGLSTRCPNAVIFGHTCAHGTTKHTGKLLALGNGN</sequence>
<evidence type="ECO:0000313" key="2">
    <source>
        <dbReference type="Proteomes" id="UP000182658"/>
    </source>
</evidence>
<dbReference type="AlphaFoldDB" id="A0A1J7IZ17"/>
<dbReference type="Proteomes" id="UP000182658">
    <property type="component" value="Unassembled WGS sequence"/>
</dbReference>
<protein>
    <submittedName>
        <fullName evidence="1">Uncharacterized protein</fullName>
    </submittedName>
</protein>
<organism evidence="1 2">
    <name type="scientific">Coniochaeta ligniaria NRRL 30616</name>
    <dbReference type="NCBI Taxonomy" id="1408157"/>
    <lineage>
        <taxon>Eukaryota</taxon>
        <taxon>Fungi</taxon>
        <taxon>Dikarya</taxon>
        <taxon>Ascomycota</taxon>
        <taxon>Pezizomycotina</taxon>
        <taxon>Sordariomycetes</taxon>
        <taxon>Sordariomycetidae</taxon>
        <taxon>Coniochaetales</taxon>
        <taxon>Coniochaetaceae</taxon>
        <taxon>Coniochaeta</taxon>
    </lineage>
</organism>
<evidence type="ECO:0000313" key="1">
    <source>
        <dbReference type="EMBL" id="OIW22124.1"/>
    </source>
</evidence>
<accession>A0A1J7IZ17</accession>